<dbReference type="RefSeq" id="WP_344482476.1">
    <property type="nucleotide sequence ID" value="NZ_BAAAQF010000004.1"/>
</dbReference>
<evidence type="ECO:0000313" key="3">
    <source>
        <dbReference type="EMBL" id="GAA1666138.1"/>
    </source>
</evidence>
<comment type="caution">
    <text evidence="3">The sequence shown here is derived from an EMBL/GenBank/DDBJ whole genome shotgun (WGS) entry which is preliminary data.</text>
</comment>
<keyword evidence="1" id="KW-1133">Transmembrane helix</keyword>
<feature type="domain" description="DUF4190" evidence="2">
    <location>
        <begin position="21"/>
        <end position="79"/>
    </location>
</feature>
<organism evidence="3 4">
    <name type="scientific">Glycomyces endophyticus</name>
    <dbReference type="NCBI Taxonomy" id="480996"/>
    <lineage>
        <taxon>Bacteria</taxon>
        <taxon>Bacillati</taxon>
        <taxon>Actinomycetota</taxon>
        <taxon>Actinomycetes</taxon>
        <taxon>Glycomycetales</taxon>
        <taxon>Glycomycetaceae</taxon>
        <taxon>Glycomyces</taxon>
    </lineage>
</organism>
<gene>
    <name evidence="3" type="ORF">GCM10009830_09760</name>
</gene>
<name>A0ABN2G6E4_9ACTN</name>
<dbReference type="Proteomes" id="UP001499851">
    <property type="component" value="Unassembled WGS sequence"/>
</dbReference>
<accession>A0ABN2G6E4</accession>
<keyword evidence="1" id="KW-0812">Transmembrane</keyword>
<dbReference type="Pfam" id="PF13828">
    <property type="entry name" value="DUF4190"/>
    <property type="match status" value="1"/>
</dbReference>
<evidence type="ECO:0000313" key="4">
    <source>
        <dbReference type="Proteomes" id="UP001499851"/>
    </source>
</evidence>
<dbReference type="InterPro" id="IPR025241">
    <property type="entry name" value="DUF4190"/>
</dbReference>
<feature type="transmembrane region" description="Helical" evidence="1">
    <location>
        <begin position="68"/>
        <end position="91"/>
    </location>
</feature>
<keyword evidence="1" id="KW-0472">Membrane</keyword>
<sequence>MTQEYGQPGAPARAPREMNGLAIAAFVLAIVGWCSPIGILALILGYVAKGQIVRRNNSGEGLARAAIILGWISIIAFVIILIAGIAGGMFANWDEWRQDWNDQYNN</sequence>
<proteinExistence type="predicted"/>
<protein>
    <recommendedName>
        <fullName evidence="2">DUF4190 domain-containing protein</fullName>
    </recommendedName>
</protein>
<feature type="transmembrane region" description="Helical" evidence="1">
    <location>
        <begin position="20"/>
        <end position="47"/>
    </location>
</feature>
<evidence type="ECO:0000259" key="2">
    <source>
        <dbReference type="Pfam" id="PF13828"/>
    </source>
</evidence>
<reference evidence="3 4" key="1">
    <citation type="journal article" date="2019" name="Int. J. Syst. Evol. Microbiol.">
        <title>The Global Catalogue of Microorganisms (GCM) 10K type strain sequencing project: providing services to taxonomists for standard genome sequencing and annotation.</title>
        <authorList>
            <consortium name="The Broad Institute Genomics Platform"/>
            <consortium name="The Broad Institute Genome Sequencing Center for Infectious Disease"/>
            <person name="Wu L."/>
            <person name="Ma J."/>
        </authorList>
    </citation>
    <scope>NUCLEOTIDE SEQUENCE [LARGE SCALE GENOMIC DNA]</scope>
    <source>
        <strain evidence="3 4">JCM 16001</strain>
    </source>
</reference>
<keyword evidence="4" id="KW-1185">Reference proteome</keyword>
<evidence type="ECO:0000256" key="1">
    <source>
        <dbReference type="SAM" id="Phobius"/>
    </source>
</evidence>
<dbReference type="EMBL" id="BAAAQF010000004">
    <property type="protein sequence ID" value="GAA1666138.1"/>
    <property type="molecule type" value="Genomic_DNA"/>
</dbReference>